<dbReference type="EMBL" id="BPLQ01012450">
    <property type="protein sequence ID" value="GIY65554.1"/>
    <property type="molecule type" value="Genomic_DNA"/>
</dbReference>
<dbReference type="AlphaFoldDB" id="A0AAV4V794"/>
<protein>
    <submittedName>
        <fullName evidence="1">Uncharacterized protein</fullName>
    </submittedName>
</protein>
<evidence type="ECO:0000313" key="1">
    <source>
        <dbReference type="EMBL" id="GIY65554.1"/>
    </source>
</evidence>
<keyword evidence="2" id="KW-1185">Reference proteome</keyword>
<sequence length="168" mass="18358">MFRWSKELEAHKWICDNIFETVEEIRVYSGVFLDVTCVGEIDPFTSKNTCCSVGISDYTEFGRRKIIFGENGLSVRGEWFRAGIVDNGLSVCRAGIVDNGLSVRMAGIVENGLSVLMAGMVENGLSARGAGIIENGLSVRMAGIVEKGIRSNKLARLDLNSINSVCMR</sequence>
<comment type="caution">
    <text evidence="1">The sequence shown here is derived from an EMBL/GenBank/DDBJ whole genome shotgun (WGS) entry which is preliminary data.</text>
</comment>
<accession>A0AAV4V794</accession>
<reference evidence="1 2" key="1">
    <citation type="submission" date="2021-06" db="EMBL/GenBank/DDBJ databases">
        <title>Caerostris darwini draft genome.</title>
        <authorList>
            <person name="Kono N."/>
            <person name="Arakawa K."/>
        </authorList>
    </citation>
    <scope>NUCLEOTIDE SEQUENCE [LARGE SCALE GENOMIC DNA]</scope>
</reference>
<name>A0AAV4V794_9ARAC</name>
<proteinExistence type="predicted"/>
<gene>
    <name evidence="1" type="ORF">CDAR_199711</name>
</gene>
<dbReference type="Proteomes" id="UP001054837">
    <property type="component" value="Unassembled WGS sequence"/>
</dbReference>
<evidence type="ECO:0000313" key="2">
    <source>
        <dbReference type="Proteomes" id="UP001054837"/>
    </source>
</evidence>
<organism evidence="1 2">
    <name type="scientific">Caerostris darwini</name>
    <dbReference type="NCBI Taxonomy" id="1538125"/>
    <lineage>
        <taxon>Eukaryota</taxon>
        <taxon>Metazoa</taxon>
        <taxon>Ecdysozoa</taxon>
        <taxon>Arthropoda</taxon>
        <taxon>Chelicerata</taxon>
        <taxon>Arachnida</taxon>
        <taxon>Araneae</taxon>
        <taxon>Araneomorphae</taxon>
        <taxon>Entelegynae</taxon>
        <taxon>Araneoidea</taxon>
        <taxon>Araneidae</taxon>
        <taxon>Caerostris</taxon>
    </lineage>
</organism>